<dbReference type="Proteomes" id="UP000033551">
    <property type="component" value="Unassembled WGS sequence"/>
</dbReference>
<dbReference type="AlphaFoldDB" id="A0A0F4K012"/>
<dbReference type="PATRIC" id="fig|68223.7.peg.2832"/>
<gene>
    <name evidence="2" type="ORF">VR44_00630</name>
</gene>
<protein>
    <submittedName>
        <fullName evidence="2">Uncharacterized protein</fullName>
    </submittedName>
</protein>
<feature type="region of interest" description="Disordered" evidence="1">
    <location>
        <begin position="204"/>
        <end position="242"/>
    </location>
</feature>
<feature type="region of interest" description="Disordered" evidence="1">
    <location>
        <begin position="107"/>
        <end position="141"/>
    </location>
</feature>
<accession>A0A0F4K012</accession>
<proteinExistence type="predicted"/>
<evidence type="ECO:0000313" key="2">
    <source>
        <dbReference type="EMBL" id="KJY39745.1"/>
    </source>
</evidence>
<evidence type="ECO:0000256" key="1">
    <source>
        <dbReference type="SAM" id="MobiDB-lite"/>
    </source>
</evidence>
<dbReference type="EMBL" id="JZWV01000010">
    <property type="protein sequence ID" value="KJY39745.1"/>
    <property type="molecule type" value="Genomic_DNA"/>
</dbReference>
<evidence type="ECO:0000313" key="3">
    <source>
        <dbReference type="Proteomes" id="UP000033551"/>
    </source>
</evidence>
<name>A0A0F4K012_9ACTN</name>
<keyword evidence="3" id="KW-1185">Reference proteome</keyword>
<comment type="caution">
    <text evidence="2">The sequence shown here is derived from an EMBL/GenBank/DDBJ whole genome shotgun (WGS) entry which is preliminary data.</text>
</comment>
<sequence>MVGPGPQLGRDPVPLGAEGQQGVVGQDQAADVLALRVERVHGPGRELVQLQPVDGRGVVQPGPGTDHVGVPGVEVAAGHHTGGAEARREADDGSDVAEVARVVEQYDGRGAGRPREGGPPCVPVGPHGEGRDPGGVHPGQQPLELPPAHEPHDRFLHVGRELGGEGPHPLGLLGHDGHHLGPEPQGVLQRMEPVEHHNVVPPGILAPLPHHTHTPTLRPTRHYPASRGTIRPRRGLSSLAGV</sequence>
<feature type="region of interest" description="Disordered" evidence="1">
    <location>
        <begin position="1"/>
        <end position="24"/>
    </location>
</feature>
<organism evidence="2 3">
    <name type="scientific">Streptomyces katrae</name>
    <dbReference type="NCBI Taxonomy" id="68223"/>
    <lineage>
        <taxon>Bacteria</taxon>
        <taxon>Bacillati</taxon>
        <taxon>Actinomycetota</taxon>
        <taxon>Actinomycetes</taxon>
        <taxon>Kitasatosporales</taxon>
        <taxon>Streptomycetaceae</taxon>
        <taxon>Streptomyces</taxon>
    </lineage>
</organism>
<reference evidence="2 3" key="1">
    <citation type="submission" date="2015-02" db="EMBL/GenBank/DDBJ databases">
        <authorList>
            <person name="Ju K.-S."/>
            <person name="Doroghazi J.R."/>
            <person name="Metcalf W."/>
        </authorList>
    </citation>
    <scope>NUCLEOTIDE SEQUENCE [LARGE SCALE GENOMIC DNA]</scope>
    <source>
        <strain evidence="2 3">NRRL ISP-5550</strain>
    </source>
</reference>